<dbReference type="PANTHER" id="PTHR45228:SF1">
    <property type="entry name" value="CYCLIC DI-GMP PHOSPHODIESTERASE TM_0186"/>
    <property type="match status" value="1"/>
</dbReference>
<proteinExistence type="predicted"/>
<dbReference type="RefSeq" id="WP_149484901.1">
    <property type="nucleotide sequence ID" value="NZ_CP036150.1"/>
</dbReference>
<dbReference type="OrthoDB" id="9804747at2"/>
<dbReference type="EMBL" id="CP036150">
    <property type="protein sequence ID" value="QEN06818.1"/>
    <property type="molecule type" value="Genomic_DNA"/>
</dbReference>
<dbReference type="InterPro" id="IPR037522">
    <property type="entry name" value="HD_GYP_dom"/>
</dbReference>
<keyword evidence="2" id="KW-0812">Transmembrane</keyword>
<feature type="domain" description="HD-GYP" evidence="4">
    <location>
        <begin position="382"/>
        <end position="579"/>
    </location>
</feature>
<dbReference type="InterPro" id="IPR052020">
    <property type="entry name" value="Cyclic_di-GMP/3'3'-cGAMP_PDE"/>
</dbReference>
<evidence type="ECO:0000256" key="2">
    <source>
        <dbReference type="SAM" id="Phobius"/>
    </source>
</evidence>
<dbReference type="Pfam" id="PF13487">
    <property type="entry name" value="HD_5"/>
    <property type="match status" value="1"/>
</dbReference>
<evidence type="ECO:0000313" key="6">
    <source>
        <dbReference type="Proteomes" id="UP000324209"/>
    </source>
</evidence>
<name>A0A5C1QHR4_9SPIO</name>
<evidence type="ECO:0000256" key="1">
    <source>
        <dbReference type="ARBA" id="ARBA00022801"/>
    </source>
</evidence>
<keyword evidence="6" id="KW-1185">Reference proteome</keyword>
<dbReference type="KEGG" id="ock:EXM22_01975"/>
<organism evidence="5 6">
    <name type="scientific">Oceanispirochaeta crateris</name>
    <dbReference type="NCBI Taxonomy" id="2518645"/>
    <lineage>
        <taxon>Bacteria</taxon>
        <taxon>Pseudomonadati</taxon>
        <taxon>Spirochaetota</taxon>
        <taxon>Spirochaetia</taxon>
        <taxon>Spirochaetales</taxon>
        <taxon>Spirochaetaceae</taxon>
        <taxon>Oceanispirochaeta</taxon>
    </lineage>
</organism>
<keyword evidence="1" id="KW-0378">Hydrolase</keyword>
<reference evidence="5 6" key="1">
    <citation type="submission" date="2019-02" db="EMBL/GenBank/DDBJ databases">
        <title>Complete Genome Sequence and Methylome Analysis of free living Spirochaetas.</title>
        <authorList>
            <person name="Fomenkov A."/>
            <person name="Dubinina G."/>
            <person name="Leshcheva N."/>
            <person name="Mikheeva N."/>
            <person name="Grabovich M."/>
            <person name="Vincze T."/>
            <person name="Roberts R.J."/>
        </authorList>
    </citation>
    <scope>NUCLEOTIDE SEQUENCE [LARGE SCALE GENOMIC DNA]</scope>
    <source>
        <strain evidence="5 6">K2</strain>
    </source>
</reference>
<dbReference type="InterPro" id="IPR003607">
    <property type="entry name" value="HD/PDEase_dom"/>
</dbReference>
<dbReference type="GO" id="GO:0004112">
    <property type="term" value="F:cyclic-nucleotide phosphodiesterase activity"/>
    <property type="evidence" value="ECO:0007669"/>
    <property type="project" value="UniProtKB-ARBA"/>
</dbReference>
<sequence>MKNKILLITSYLFLSIMQIQAADHVRDRFLVIHTFSHNFEWTKNIQQGIQEVLDKEYPNALINTEYMDIKTLDITDFDMTFKEYLKRKYGHTNITGIIICDDPGLQSFIKYKDEIFPDIPVVACGINRLTDEYKLSSIDSFIFERADIIGSYRGLLQLNPQLNSIHVVYNSLNVTYEIFTSYRDSQTFVGDRLNVNYYDNYFDSDLQLKFSTLGKNEVIYLIPSSGKDRIDSFHFCYLERELSLNSNVPIIVGWDYQVGNGVLGGSVIDSIQMGRQSMKTLLHLTRGEKPKRFIYKYDGMYKHLYDYQVMKRFGIEEKQLPEGSQLINRPPSYFESHPMFVSIVSFSFFVLIIVFISYYRQLKKQKIIVSQKQKILTLREGYLDSQVEMIETLGELIEKRSHETSSHVKRVAYLAALLAEKSGISEKEAKILELASPMHDIGKIAVPDHILQKKGALTKEEFEIIKNHTVQGFEILNNSNHRLFEVARTIAYSHHENWDGTGYPLGLKGEEIPIEARITRVVDVFDALLSKRPYKKAWHFDDVMVYMKKERGSLFDPTLLDLFVANISEIIETYWGLEDPEYYEALVLQRKVKNINPVIDLI</sequence>
<dbReference type="SMART" id="SM00471">
    <property type="entry name" value="HDc"/>
    <property type="match status" value="1"/>
</dbReference>
<evidence type="ECO:0000313" key="5">
    <source>
        <dbReference type="EMBL" id="QEN06818.1"/>
    </source>
</evidence>
<dbReference type="Proteomes" id="UP000324209">
    <property type="component" value="Chromosome"/>
</dbReference>
<evidence type="ECO:0000259" key="4">
    <source>
        <dbReference type="PROSITE" id="PS51832"/>
    </source>
</evidence>
<dbReference type="CDD" id="cd00077">
    <property type="entry name" value="HDc"/>
    <property type="match status" value="1"/>
</dbReference>
<dbReference type="PROSITE" id="PS51832">
    <property type="entry name" value="HD_GYP"/>
    <property type="match status" value="1"/>
</dbReference>
<keyword evidence="2" id="KW-0472">Membrane</keyword>
<feature type="chain" id="PRO_5022692465" evidence="3">
    <location>
        <begin position="22"/>
        <end position="602"/>
    </location>
</feature>
<keyword evidence="3" id="KW-0732">Signal</keyword>
<dbReference type="AlphaFoldDB" id="A0A5C1QHR4"/>
<protein>
    <submittedName>
        <fullName evidence="5">HD domain-containing protein</fullName>
    </submittedName>
</protein>
<accession>A0A5C1QHR4</accession>
<dbReference type="GO" id="GO:0009214">
    <property type="term" value="P:cyclic nucleotide catabolic process"/>
    <property type="evidence" value="ECO:0007669"/>
    <property type="project" value="UniProtKB-ARBA"/>
</dbReference>
<feature type="transmembrane region" description="Helical" evidence="2">
    <location>
        <begin position="339"/>
        <end position="359"/>
    </location>
</feature>
<dbReference type="FunFam" id="1.10.3210.10:FF:000018">
    <property type="entry name" value="Two-component system response regulator"/>
    <property type="match status" value="1"/>
</dbReference>
<dbReference type="Gene3D" id="1.10.3210.10">
    <property type="entry name" value="Hypothetical protein af1432"/>
    <property type="match status" value="1"/>
</dbReference>
<dbReference type="SUPFAM" id="SSF109604">
    <property type="entry name" value="HD-domain/PDEase-like"/>
    <property type="match status" value="1"/>
</dbReference>
<feature type="signal peptide" evidence="3">
    <location>
        <begin position="1"/>
        <end position="21"/>
    </location>
</feature>
<dbReference type="PANTHER" id="PTHR45228">
    <property type="entry name" value="CYCLIC DI-GMP PHOSPHODIESTERASE TM_0186-RELATED"/>
    <property type="match status" value="1"/>
</dbReference>
<keyword evidence="2" id="KW-1133">Transmembrane helix</keyword>
<evidence type="ECO:0000256" key="3">
    <source>
        <dbReference type="SAM" id="SignalP"/>
    </source>
</evidence>
<gene>
    <name evidence="5" type="ORF">EXM22_01975</name>
</gene>